<dbReference type="PROSITE" id="PS50801">
    <property type="entry name" value="STAS"/>
    <property type="match status" value="1"/>
</dbReference>
<keyword evidence="1" id="KW-0175">Coiled coil</keyword>
<sequence length="227" mass="25710">MSADNLLLDFTSPGAIPPDPVEEIQRIVNETQIKMQALESLLENEQVEDVAGWKLLAMFYLATDRVNDLAKIERLYKNIAGVSLSAGLKQKYTRWFNEEAASNPIVFEIPKKITAETLPANMIIQCSRSSPGDILLDFSNVQEIDNDGLRKLAKLFSSMTRESIKLELKQINHFIASLQNKAEASTNTRAIWDVLFAYERLQDNRKAFEEKAIQFAILYGISPPSWE</sequence>
<reference evidence="3 4" key="1">
    <citation type="submission" date="2018-04" db="EMBL/GenBank/DDBJ databases">
        <title>Active sludge and wastewater microbial communities from Klosterneuburg, Austria.</title>
        <authorList>
            <person name="Wagner M."/>
        </authorList>
    </citation>
    <scope>NUCLEOTIDE SEQUENCE [LARGE SCALE GENOMIC DNA]</scope>
    <source>
        <strain evidence="3 4">Nm 57</strain>
    </source>
</reference>
<accession>A0ABX5M914</accession>
<feature type="domain" description="STAS" evidence="2">
    <location>
        <begin position="134"/>
        <end position="168"/>
    </location>
</feature>
<dbReference type="InterPro" id="IPR002645">
    <property type="entry name" value="STAS_dom"/>
</dbReference>
<comment type="caution">
    <text evidence="3">The sequence shown here is derived from an EMBL/GenBank/DDBJ whole genome shotgun (WGS) entry which is preliminary data.</text>
</comment>
<protein>
    <recommendedName>
        <fullName evidence="2">STAS domain-containing protein</fullName>
    </recommendedName>
</protein>
<evidence type="ECO:0000256" key="1">
    <source>
        <dbReference type="SAM" id="Coils"/>
    </source>
</evidence>
<dbReference type="Proteomes" id="UP000247780">
    <property type="component" value="Unassembled WGS sequence"/>
</dbReference>
<evidence type="ECO:0000259" key="2">
    <source>
        <dbReference type="PROSITE" id="PS50801"/>
    </source>
</evidence>
<organism evidence="3 4">
    <name type="scientific">Nitrosomonas eutropha</name>
    <dbReference type="NCBI Taxonomy" id="916"/>
    <lineage>
        <taxon>Bacteria</taxon>
        <taxon>Pseudomonadati</taxon>
        <taxon>Pseudomonadota</taxon>
        <taxon>Betaproteobacteria</taxon>
        <taxon>Nitrosomonadales</taxon>
        <taxon>Nitrosomonadaceae</taxon>
        <taxon>Nitrosomonas</taxon>
    </lineage>
</organism>
<name>A0ABX5M914_9PROT</name>
<dbReference type="EMBL" id="QICQ01000004">
    <property type="protein sequence ID" value="PXV83564.1"/>
    <property type="molecule type" value="Genomic_DNA"/>
</dbReference>
<feature type="coiled-coil region" evidence="1">
    <location>
        <begin position="21"/>
        <end position="48"/>
    </location>
</feature>
<keyword evidence="4" id="KW-1185">Reference proteome</keyword>
<evidence type="ECO:0000313" key="4">
    <source>
        <dbReference type="Proteomes" id="UP000247780"/>
    </source>
</evidence>
<dbReference type="RefSeq" id="WP_011634651.1">
    <property type="nucleotide sequence ID" value="NZ_FMTW01000001.1"/>
</dbReference>
<evidence type="ECO:0000313" key="3">
    <source>
        <dbReference type="EMBL" id="PXV83564.1"/>
    </source>
</evidence>
<gene>
    <name evidence="3" type="ORF">C8R14_10425</name>
</gene>
<proteinExistence type="predicted"/>